<feature type="region of interest" description="Disordered" evidence="1">
    <location>
        <begin position="1"/>
        <end position="39"/>
    </location>
</feature>
<evidence type="ECO:0000313" key="2">
    <source>
        <dbReference type="EMBL" id="KIO17730.1"/>
    </source>
</evidence>
<dbReference type="OrthoDB" id="2555519at2759"/>
<dbReference type="Proteomes" id="UP000054248">
    <property type="component" value="Unassembled WGS sequence"/>
</dbReference>
<dbReference type="HOGENOM" id="CLU_1548756_0_0_1"/>
<gene>
    <name evidence="2" type="ORF">M407DRAFT_246658</name>
</gene>
<accession>A0A0C3PSN0</accession>
<feature type="compositionally biased region" description="Polar residues" evidence="1">
    <location>
        <begin position="114"/>
        <end position="127"/>
    </location>
</feature>
<name>A0A0C3PSN0_9AGAM</name>
<evidence type="ECO:0000256" key="1">
    <source>
        <dbReference type="SAM" id="MobiDB-lite"/>
    </source>
</evidence>
<feature type="compositionally biased region" description="Acidic residues" evidence="1">
    <location>
        <begin position="21"/>
        <end position="32"/>
    </location>
</feature>
<protein>
    <submittedName>
        <fullName evidence="2">Uncharacterized protein</fullName>
    </submittedName>
</protein>
<reference evidence="3" key="2">
    <citation type="submission" date="2015-01" db="EMBL/GenBank/DDBJ databases">
        <title>Evolutionary Origins and Diversification of the Mycorrhizal Mutualists.</title>
        <authorList>
            <consortium name="DOE Joint Genome Institute"/>
            <consortium name="Mycorrhizal Genomics Consortium"/>
            <person name="Kohler A."/>
            <person name="Kuo A."/>
            <person name="Nagy L.G."/>
            <person name="Floudas D."/>
            <person name="Copeland A."/>
            <person name="Barry K.W."/>
            <person name="Cichocki N."/>
            <person name="Veneault-Fourrey C."/>
            <person name="LaButti K."/>
            <person name="Lindquist E.A."/>
            <person name="Lipzen A."/>
            <person name="Lundell T."/>
            <person name="Morin E."/>
            <person name="Murat C."/>
            <person name="Riley R."/>
            <person name="Ohm R."/>
            <person name="Sun H."/>
            <person name="Tunlid A."/>
            <person name="Henrissat B."/>
            <person name="Grigoriev I.V."/>
            <person name="Hibbett D.S."/>
            <person name="Martin F."/>
        </authorList>
    </citation>
    <scope>NUCLEOTIDE SEQUENCE [LARGE SCALE GENOMIC DNA]</scope>
    <source>
        <strain evidence="3">MUT 4182</strain>
    </source>
</reference>
<keyword evidence="3" id="KW-1185">Reference proteome</keyword>
<reference evidence="2 3" key="1">
    <citation type="submission" date="2014-04" db="EMBL/GenBank/DDBJ databases">
        <authorList>
            <consortium name="DOE Joint Genome Institute"/>
            <person name="Kuo A."/>
            <person name="Girlanda M."/>
            <person name="Perotto S."/>
            <person name="Kohler A."/>
            <person name="Nagy L.G."/>
            <person name="Floudas D."/>
            <person name="Copeland A."/>
            <person name="Barry K.W."/>
            <person name="Cichocki N."/>
            <person name="Veneault-Fourrey C."/>
            <person name="LaButti K."/>
            <person name="Lindquist E.A."/>
            <person name="Lipzen A."/>
            <person name="Lundell T."/>
            <person name="Morin E."/>
            <person name="Murat C."/>
            <person name="Sun H."/>
            <person name="Tunlid A."/>
            <person name="Henrissat B."/>
            <person name="Grigoriev I.V."/>
            <person name="Hibbett D.S."/>
            <person name="Martin F."/>
            <person name="Nordberg H.P."/>
            <person name="Cantor M.N."/>
            <person name="Hua S.X."/>
        </authorList>
    </citation>
    <scope>NUCLEOTIDE SEQUENCE [LARGE SCALE GENOMIC DNA]</scope>
    <source>
        <strain evidence="2 3">MUT 4182</strain>
    </source>
</reference>
<evidence type="ECO:0000313" key="3">
    <source>
        <dbReference type="Proteomes" id="UP000054248"/>
    </source>
</evidence>
<dbReference type="AlphaFoldDB" id="A0A0C3PSN0"/>
<feature type="compositionally biased region" description="Basic and acidic residues" evidence="1">
    <location>
        <begin position="79"/>
        <end position="96"/>
    </location>
</feature>
<organism evidence="2 3">
    <name type="scientific">Tulasnella calospora MUT 4182</name>
    <dbReference type="NCBI Taxonomy" id="1051891"/>
    <lineage>
        <taxon>Eukaryota</taxon>
        <taxon>Fungi</taxon>
        <taxon>Dikarya</taxon>
        <taxon>Basidiomycota</taxon>
        <taxon>Agaricomycotina</taxon>
        <taxon>Agaricomycetes</taxon>
        <taxon>Cantharellales</taxon>
        <taxon>Tulasnellaceae</taxon>
        <taxon>Tulasnella</taxon>
    </lineage>
</organism>
<proteinExistence type="predicted"/>
<sequence length="173" mass="18527">MDNLPDPVNADTSGAIGSISSDEDDEDEEGVPDPDPTFDRISHMLEAMLSHASEAVKQGMEPIVPEERMVKVLSAAEVESYHRSGSDHGAEGHDHDPDELESLAPTDSEAEGDTSFSMDESFTSIDTDSPAPPRLVARVTPLTPFPPLLTITSDSPVATRPFRGLPSPFTPDT</sequence>
<dbReference type="EMBL" id="KN823348">
    <property type="protein sequence ID" value="KIO17730.1"/>
    <property type="molecule type" value="Genomic_DNA"/>
</dbReference>
<feature type="region of interest" description="Disordered" evidence="1">
    <location>
        <begin position="75"/>
        <end position="173"/>
    </location>
</feature>